<name>A0A7Y9LE74_9ACTN</name>
<evidence type="ECO:0000256" key="1">
    <source>
        <dbReference type="ARBA" id="ARBA00007118"/>
    </source>
</evidence>
<evidence type="ECO:0000259" key="3">
    <source>
        <dbReference type="Pfam" id="PF00881"/>
    </source>
</evidence>
<feature type="domain" description="Nitroreductase" evidence="3">
    <location>
        <begin position="64"/>
        <end position="142"/>
    </location>
</feature>
<dbReference type="Gene3D" id="3.40.109.10">
    <property type="entry name" value="NADH Oxidase"/>
    <property type="match status" value="1"/>
</dbReference>
<dbReference type="SUPFAM" id="SSF55469">
    <property type="entry name" value="FMN-dependent nitroreductase-like"/>
    <property type="match status" value="1"/>
</dbReference>
<dbReference type="PANTHER" id="PTHR43673">
    <property type="entry name" value="NAD(P)H NITROREDUCTASE YDGI-RELATED"/>
    <property type="match status" value="1"/>
</dbReference>
<proteinExistence type="inferred from homology"/>
<dbReference type="EMBL" id="JACCBU010000001">
    <property type="protein sequence ID" value="NYE73543.1"/>
    <property type="molecule type" value="Genomic_DNA"/>
</dbReference>
<protein>
    <submittedName>
        <fullName evidence="4">Nitroreductase</fullName>
    </submittedName>
</protein>
<dbReference type="InterPro" id="IPR000415">
    <property type="entry name" value="Nitroreductase-like"/>
</dbReference>
<gene>
    <name evidence="4" type="ORF">BKA15_004872</name>
</gene>
<keyword evidence="5" id="KW-1185">Reference proteome</keyword>
<feature type="domain" description="Nitroreductase" evidence="3">
    <location>
        <begin position="10"/>
        <end position="59"/>
    </location>
</feature>
<comment type="caution">
    <text evidence="4">The sequence shown here is derived from an EMBL/GenBank/DDBJ whole genome shotgun (WGS) entry which is preliminary data.</text>
</comment>
<dbReference type="Proteomes" id="UP000569914">
    <property type="component" value="Unassembled WGS sequence"/>
</dbReference>
<dbReference type="CDD" id="cd02062">
    <property type="entry name" value="Nitro_FMN_reductase"/>
    <property type="match status" value="1"/>
</dbReference>
<accession>A0A7Y9LE74</accession>
<dbReference type="InterPro" id="IPR029479">
    <property type="entry name" value="Nitroreductase"/>
</dbReference>
<sequence length="173" mass="18708">MGERPAYTPRAVRTFEPDLVPFPTIRQLIDRARWTGSARNGQPWRFAAVRDSAVQDQLSRLGDYAALLRDAPAVLVLLSPTAERRDTAFDLGRVAQSITIAADEAGLGSCVVSLYPEANADRAARLVGAEPGWSAHHAIALGRPRPAPRGRSAIPVGRRPTADLLRLVGAWPD</sequence>
<keyword evidence="2" id="KW-0560">Oxidoreductase</keyword>
<dbReference type="AlphaFoldDB" id="A0A7Y9LE74"/>
<dbReference type="RefSeq" id="WP_179755108.1">
    <property type="nucleotide sequence ID" value="NZ_JACCBU010000001.1"/>
</dbReference>
<evidence type="ECO:0000256" key="2">
    <source>
        <dbReference type="ARBA" id="ARBA00023002"/>
    </source>
</evidence>
<evidence type="ECO:0000313" key="4">
    <source>
        <dbReference type="EMBL" id="NYE73543.1"/>
    </source>
</evidence>
<evidence type="ECO:0000313" key="5">
    <source>
        <dbReference type="Proteomes" id="UP000569914"/>
    </source>
</evidence>
<organism evidence="4 5">
    <name type="scientific">Microlunatus parietis</name>
    <dbReference type="NCBI Taxonomy" id="682979"/>
    <lineage>
        <taxon>Bacteria</taxon>
        <taxon>Bacillati</taxon>
        <taxon>Actinomycetota</taxon>
        <taxon>Actinomycetes</taxon>
        <taxon>Propionibacteriales</taxon>
        <taxon>Propionibacteriaceae</taxon>
        <taxon>Microlunatus</taxon>
    </lineage>
</organism>
<reference evidence="4 5" key="1">
    <citation type="submission" date="2020-07" db="EMBL/GenBank/DDBJ databases">
        <title>Sequencing the genomes of 1000 actinobacteria strains.</title>
        <authorList>
            <person name="Klenk H.-P."/>
        </authorList>
    </citation>
    <scope>NUCLEOTIDE SEQUENCE [LARGE SCALE GENOMIC DNA]</scope>
    <source>
        <strain evidence="4 5">DSM 22083</strain>
    </source>
</reference>
<dbReference type="PANTHER" id="PTHR43673:SF10">
    <property type="entry name" value="NADH DEHYDROGENASE_NAD(P)H NITROREDUCTASE XCC3605-RELATED"/>
    <property type="match status" value="1"/>
</dbReference>
<dbReference type="GO" id="GO:0016491">
    <property type="term" value="F:oxidoreductase activity"/>
    <property type="evidence" value="ECO:0007669"/>
    <property type="project" value="UniProtKB-KW"/>
</dbReference>
<dbReference type="Pfam" id="PF00881">
    <property type="entry name" value="Nitroreductase"/>
    <property type="match status" value="2"/>
</dbReference>
<comment type="similarity">
    <text evidence="1">Belongs to the nitroreductase family.</text>
</comment>